<dbReference type="GO" id="GO:0005524">
    <property type="term" value="F:ATP binding"/>
    <property type="evidence" value="ECO:0007669"/>
    <property type="project" value="UniProtKB-KW"/>
</dbReference>
<keyword evidence="1" id="KW-0418">Kinase</keyword>
<dbReference type="InterPro" id="IPR050267">
    <property type="entry name" value="Anti-sigma-factor_SerPK"/>
</dbReference>
<feature type="domain" description="Histidine kinase/HSP90-like ATPase" evidence="3">
    <location>
        <begin position="34"/>
        <end position="155"/>
    </location>
</feature>
<accession>A0ABT4TG79</accession>
<dbReference type="Pfam" id="PF13581">
    <property type="entry name" value="HATPase_c_2"/>
    <property type="match status" value="1"/>
</dbReference>
<dbReference type="InterPro" id="IPR036890">
    <property type="entry name" value="HATPase_C_sf"/>
</dbReference>
<dbReference type="CDD" id="cd16936">
    <property type="entry name" value="HATPase_RsbW-like"/>
    <property type="match status" value="1"/>
</dbReference>
<sequence length="170" mass="17401">MSATLQGRPAREFPAVPRARGAGAVVMARCGFPGEEPYVREARAFVRSTLALCPALKDDLVDAATLLVSEVASNAVRHTRSGEPGGRFGVEVVHRPGAVTVAVHDEGPRPDAPGGRPAVGGFSPDAESGRGLAMVEAVSSEWHTAPMPGGRVVAFSLDPGAPADGAAADR</sequence>
<evidence type="ECO:0000256" key="1">
    <source>
        <dbReference type="ARBA" id="ARBA00022527"/>
    </source>
</evidence>
<organism evidence="4 5">
    <name type="scientific">Nocardiopsis suaedae</name>
    <dbReference type="NCBI Taxonomy" id="3018444"/>
    <lineage>
        <taxon>Bacteria</taxon>
        <taxon>Bacillati</taxon>
        <taxon>Actinomycetota</taxon>
        <taxon>Actinomycetes</taxon>
        <taxon>Streptosporangiales</taxon>
        <taxon>Nocardiopsidaceae</taxon>
        <taxon>Nocardiopsis</taxon>
    </lineage>
</organism>
<dbReference type="Gene3D" id="3.30.565.10">
    <property type="entry name" value="Histidine kinase-like ATPase, C-terminal domain"/>
    <property type="match status" value="1"/>
</dbReference>
<gene>
    <name evidence="4" type="ORF">O4U47_04220</name>
</gene>
<keyword evidence="4" id="KW-0547">Nucleotide-binding</keyword>
<keyword evidence="5" id="KW-1185">Reference proteome</keyword>
<proteinExistence type="predicted"/>
<feature type="region of interest" description="Disordered" evidence="2">
    <location>
        <begin position="104"/>
        <end position="126"/>
    </location>
</feature>
<name>A0ABT4TG79_9ACTN</name>
<dbReference type="PANTHER" id="PTHR35526">
    <property type="entry name" value="ANTI-SIGMA-F FACTOR RSBW-RELATED"/>
    <property type="match status" value="1"/>
</dbReference>
<dbReference type="PANTHER" id="PTHR35526:SF3">
    <property type="entry name" value="ANTI-SIGMA-F FACTOR RSBW"/>
    <property type="match status" value="1"/>
</dbReference>
<evidence type="ECO:0000256" key="2">
    <source>
        <dbReference type="SAM" id="MobiDB-lite"/>
    </source>
</evidence>
<evidence type="ECO:0000313" key="4">
    <source>
        <dbReference type="EMBL" id="MDA2803707.1"/>
    </source>
</evidence>
<dbReference type="InterPro" id="IPR003594">
    <property type="entry name" value="HATPase_dom"/>
</dbReference>
<keyword evidence="1" id="KW-0808">Transferase</keyword>
<dbReference type="SUPFAM" id="SSF55874">
    <property type="entry name" value="ATPase domain of HSP90 chaperone/DNA topoisomerase II/histidine kinase"/>
    <property type="match status" value="1"/>
</dbReference>
<dbReference type="EMBL" id="JAQFWP010000005">
    <property type="protein sequence ID" value="MDA2803707.1"/>
    <property type="molecule type" value="Genomic_DNA"/>
</dbReference>
<feature type="compositionally biased region" description="Low complexity" evidence="2">
    <location>
        <begin position="112"/>
        <end position="121"/>
    </location>
</feature>
<keyword evidence="1" id="KW-0723">Serine/threonine-protein kinase</keyword>
<protein>
    <submittedName>
        <fullName evidence="4">ATP-binding protein</fullName>
    </submittedName>
</protein>
<evidence type="ECO:0000313" key="5">
    <source>
        <dbReference type="Proteomes" id="UP001165685"/>
    </source>
</evidence>
<reference evidence="4" key="1">
    <citation type="submission" date="2023-01" db="EMBL/GenBank/DDBJ databases">
        <title>Draft genome sequence of Nocardiopsis sp. LSu2-4 isolated from halophytes.</title>
        <authorList>
            <person name="Duangmal K."/>
            <person name="Chantavorakit T."/>
        </authorList>
    </citation>
    <scope>NUCLEOTIDE SEQUENCE</scope>
    <source>
        <strain evidence="4">LSu2-4</strain>
    </source>
</reference>
<dbReference type="Proteomes" id="UP001165685">
    <property type="component" value="Unassembled WGS sequence"/>
</dbReference>
<keyword evidence="4" id="KW-0067">ATP-binding</keyword>
<dbReference type="RefSeq" id="WP_270676191.1">
    <property type="nucleotide sequence ID" value="NZ_JAQFWP010000005.1"/>
</dbReference>
<comment type="caution">
    <text evidence="4">The sequence shown here is derived from an EMBL/GenBank/DDBJ whole genome shotgun (WGS) entry which is preliminary data.</text>
</comment>
<evidence type="ECO:0000259" key="3">
    <source>
        <dbReference type="Pfam" id="PF13581"/>
    </source>
</evidence>